<evidence type="ECO:0000313" key="3">
    <source>
        <dbReference type="EMBL" id="THW58272.1"/>
    </source>
</evidence>
<dbReference type="Pfam" id="PF00722">
    <property type="entry name" value="Glyco_hydro_16"/>
    <property type="match status" value="1"/>
</dbReference>
<evidence type="ECO:0000256" key="1">
    <source>
        <dbReference type="SAM" id="SignalP"/>
    </source>
</evidence>
<dbReference type="PANTHER" id="PTHR38121">
    <property type="entry name" value="GH16 DOMAIN-CONTAINING PROTEIN"/>
    <property type="match status" value="1"/>
</dbReference>
<feature type="domain" description="GH16" evidence="2">
    <location>
        <begin position="53"/>
        <end position="261"/>
    </location>
</feature>
<dbReference type="Gene3D" id="2.60.120.200">
    <property type="match status" value="1"/>
</dbReference>
<dbReference type="PROSITE" id="PS51762">
    <property type="entry name" value="GH16_2"/>
    <property type="match status" value="1"/>
</dbReference>
<comment type="caution">
    <text evidence="3">The sequence shown here is derived from an EMBL/GenBank/DDBJ whole genome shotgun (WGS) entry which is preliminary data.</text>
</comment>
<name>A0A4S8YTX6_AURPU</name>
<accession>A0A4S8YTX6</accession>
<dbReference type="InterPro" id="IPR013320">
    <property type="entry name" value="ConA-like_dom_sf"/>
</dbReference>
<dbReference type="Proteomes" id="UP000308802">
    <property type="component" value="Unassembled WGS sequence"/>
</dbReference>
<feature type="chain" id="PRO_5020771632" evidence="1">
    <location>
        <begin position="22"/>
        <end position="399"/>
    </location>
</feature>
<dbReference type="GO" id="GO:0030246">
    <property type="term" value="F:carbohydrate binding"/>
    <property type="evidence" value="ECO:0007669"/>
    <property type="project" value="UniProtKB-KW"/>
</dbReference>
<gene>
    <name evidence="3" type="ORF">D6D19_10430</name>
</gene>
<dbReference type="GO" id="GO:0004553">
    <property type="term" value="F:hydrolase activity, hydrolyzing O-glycosyl compounds"/>
    <property type="evidence" value="ECO:0007669"/>
    <property type="project" value="InterPro"/>
</dbReference>
<organism evidence="3 4">
    <name type="scientific">Aureobasidium pullulans</name>
    <name type="common">Black yeast</name>
    <name type="synonym">Pullularia pullulans</name>
    <dbReference type="NCBI Taxonomy" id="5580"/>
    <lineage>
        <taxon>Eukaryota</taxon>
        <taxon>Fungi</taxon>
        <taxon>Dikarya</taxon>
        <taxon>Ascomycota</taxon>
        <taxon>Pezizomycotina</taxon>
        <taxon>Dothideomycetes</taxon>
        <taxon>Dothideomycetidae</taxon>
        <taxon>Dothideales</taxon>
        <taxon>Saccotheciaceae</taxon>
        <taxon>Aureobasidium</taxon>
    </lineage>
</organism>
<dbReference type="GO" id="GO:0005975">
    <property type="term" value="P:carbohydrate metabolic process"/>
    <property type="evidence" value="ECO:0007669"/>
    <property type="project" value="InterPro"/>
</dbReference>
<dbReference type="EMBL" id="QZAO01000784">
    <property type="protein sequence ID" value="THW58272.1"/>
    <property type="molecule type" value="Genomic_DNA"/>
</dbReference>
<proteinExistence type="predicted"/>
<keyword evidence="3" id="KW-0430">Lectin</keyword>
<evidence type="ECO:0000259" key="2">
    <source>
        <dbReference type="PROSITE" id="PS51762"/>
    </source>
</evidence>
<dbReference type="InterPro" id="IPR000757">
    <property type="entry name" value="Beta-glucanase-like"/>
</dbReference>
<dbReference type="CDD" id="cd00413">
    <property type="entry name" value="Glyco_hydrolase_16"/>
    <property type="match status" value="1"/>
</dbReference>
<evidence type="ECO:0000313" key="4">
    <source>
        <dbReference type="Proteomes" id="UP000308802"/>
    </source>
</evidence>
<feature type="signal peptide" evidence="1">
    <location>
        <begin position="1"/>
        <end position="21"/>
    </location>
</feature>
<protein>
    <submittedName>
        <fullName evidence="3">Concanavalin A-like lectin/glucanase</fullName>
    </submittedName>
</protein>
<dbReference type="PANTHER" id="PTHR38121:SF2">
    <property type="entry name" value="ACYLTRANSFERASE 3 DOMAIN-CONTAINING PROTEIN"/>
    <property type="match status" value="1"/>
</dbReference>
<reference evidence="3 4" key="1">
    <citation type="submission" date="2018-10" db="EMBL/GenBank/DDBJ databases">
        <title>Fifty Aureobasidium pullulans genomes reveal a recombining polyextremotolerant generalist.</title>
        <authorList>
            <person name="Gostincar C."/>
            <person name="Turk M."/>
            <person name="Zajc J."/>
            <person name="Gunde-Cimerman N."/>
        </authorList>
    </citation>
    <scope>NUCLEOTIDE SEQUENCE [LARGE SCALE GENOMIC DNA]</scope>
    <source>
        <strain evidence="3 4">EXF-10659</strain>
    </source>
</reference>
<keyword evidence="1" id="KW-0732">Signal</keyword>
<dbReference type="AlphaFoldDB" id="A0A4S8YTX6"/>
<dbReference type="SUPFAM" id="SSF49899">
    <property type="entry name" value="Concanavalin A-like lectins/glucanases"/>
    <property type="match status" value="1"/>
</dbReference>
<sequence>MSIRRTSALSLIAMGAASVSAFTASNAGVKNGCFWNVDGLGSFNTQWSIAEFTTSTLSSVQDELSASSYTVEAGNSPLARRFDITNIGISSEDALTLTVPGGQSTGPISSAQITTAYSDILFGSVRTVAMVSGAAGTTHGFTFYANDNQEVDFAFLSSDPSVVHLTNEQVNSTSPFSTYTVSAPSDATSAYHEYRLDWTADATRFYIDGALVHTITENVPSQQGFWLWNSWSNGNAWAQGPPATNSVLKIKSIDAYFNRTSIIPSGSCLSSSSNNNAAAAAASSTSTAPTYTPAPTAANVKLCPKYDGTVYTATNGDLFQIACGTDFAGGDFKMVWVNSMSACIEACSSTEGCVDVSMSGTACYMKNKLKNALKNSGVNGTAFENAYWEFASFRVWTSS</sequence>